<sequence>MREQISQPRPTPPARARTPSLAMIASSRAPAPARAPWRRLARHPAVGRGRRANVVAAAKAADAEAPKLSSKASSKKASSSSSSSATGTAVGAPATIFGLPPPTPAQTAGMFVGAFVLAKALFRTRSALGGRRRGSVAALEERGALDENRDVDEEKFFRGMMKSVRTVEMPSLTEAQISAARERRRRARVEEDGGSLRDVSLPKNHPWATSDGDGDSAEERKKKADAVREANRPRTRQRGTPPPEA</sequence>
<feature type="region of interest" description="Disordered" evidence="1">
    <location>
        <begin position="183"/>
        <end position="245"/>
    </location>
</feature>
<evidence type="ECO:0000313" key="2">
    <source>
        <dbReference type="EMBL" id="EEH55368.1"/>
    </source>
</evidence>
<dbReference type="eggNOG" id="ENOG502SDMF">
    <property type="taxonomic scope" value="Eukaryota"/>
</dbReference>
<protein>
    <submittedName>
        <fullName evidence="2">Predicted protein</fullName>
    </submittedName>
</protein>
<feature type="region of interest" description="Disordered" evidence="1">
    <location>
        <begin position="1"/>
        <end position="89"/>
    </location>
</feature>
<proteinExistence type="predicted"/>
<dbReference type="OMA" id="NHPWATS"/>
<gene>
    <name evidence="2" type="ORF">MICPUCDRAFT_59966</name>
</gene>
<feature type="compositionally biased region" description="Low complexity" evidence="1">
    <location>
        <begin position="69"/>
        <end position="85"/>
    </location>
</feature>
<accession>C1MYN5</accession>
<keyword evidence="3" id="KW-1185">Reference proteome</keyword>
<feature type="compositionally biased region" description="Low complexity" evidence="1">
    <location>
        <begin position="14"/>
        <end position="35"/>
    </location>
</feature>
<dbReference type="GeneID" id="9685744"/>
<reference evidence="2 3" key="1">
    <citation type="journal article" date="2009" name="Science">
        <title>Green evolution and dynamic adaptations revealed by genomes of the marine picoeukaryotes Micromonas.</title>
        <authorList>
            <person name="Worden A.Z."/>
            <person name="Lee J.H."/>
            <person name="Mock T."/>
            <person name="Rouze P."/>
            <person name="Simmons M.P."/>
            <person name="Aerts A.L."/>
            <person name="Allen A.E."/>
            <person name="Cuvelier M.L."/>
            <person name="Derelle E."/>
            <person name="Everett M.V."/>
            <person name="Foulon E."/>
            <person name="Grimwood J."/>
            <person name="Gundlach H."/>
            <person name="Henrissat B."/>
            <person name="Napoli C."/>
            <person name="McDonald S.M."/>
            <person name="Parker M.S."/>
            <person name="Rombauts S."/>
            <person name="Salamov A."/>
            <person name="Von Dassow P."/>
            <person name="Badger J.H."/>
            <person name="Coutinho P.M."/>
            <person name="Demir E."/>
            <person name="Dubchak I."/>
            <person name="Gentemann C."/>
            <person name="Eikrem W."/>
            <person name="Gready J.E."/>
            <person name="John U."/>
            <person name="Lanier W."/>
            <person name="Lindquist E.A."/>
            <person name="Lucas S."/>
            <person name="Mayer K.F."/>
            <person name="Moreau H."/>
            <person name="Not F."/>
            <person name="Otillar R."/>
            <person name="Panaud O."/>
            <person name="Pangilinan J."/>
            <person name="Paulsen I."/>
            <person name="Piegu B."/>
            <person name="Poliakov A."/>
            <person name="Robbens S."/>
            <person name="Schmutz J."/>
            <person name="Toulza E."/>
            <person name="Wyss T."/>
            <person name="Zelensky A."/>
            <person name="Zhou K."/>
            <person name="Armbrust E.V."/>
            <person name="Bhattacharya D."/>
            <person name="Goodenough U.W."/>
            <person name="Van de Peer Y."/>
            <person name="Grigoriev I.V."/>
        </authorList>
    </citation>
    <scope>NUCLEOTIDE SEQUENCE [LARGE SCALE GENOMIC DNA]</scope>
    <source>
        <strain evidence="2 3">CCMP1545</strain>
    </source>
</reference>
<dbReference type="KEGG" id="mpp:MICPUCDRAFT_59966"/>
<dbReference type="RefSeq" id="XP_003060599.1">
    <property type="nucleotide sequence ID" value="XM_003060553.1"/>
</dbReference>
<dbReference type="EMBL" id="GG663742">
    <property type="protein sequence ID" value="EEH55368.1"/>
    <property type="molecule type" value="Genomic_DNA"/>
</dbReference>
<dbReference type="AlphaFoldDB" id="C1MYN5"/>
<feature type="compositionally biased region" description="Low complexity" evidence="1">
    <location>
        <begin position="43"/>
        <end position="60"/>
    </location>
</feature>
<evidence type="ECO:0000256" key="1">
    <source>
        <dbReference type="SAM" id="MobiDB-lite"/>
    </source>
</evidence>
<dbReference type="Proteomes" id="UP000001876">
    <property type="component" value="Unassembled WGS sequence"/>
</dbReference>
<name>C1MYN5_MICPC</name>
<dbReference type="OrthoDB" id="509308at2759"/>
<feature type="compositionally biased region" description="Basic and acidic residues" evidence="1">
    <location>
        <begin position="217"/>
        <end position="232"/>
    </location>
</feature>
<evidence type="ECO:0000313" key="3">
    <source>
        <dbReference type="Proteomes" id="UP000001876"/>
    </source>
</evidence>
<organism evidence="3">
    <name type="scientific">Micromonas pusilla (strain CCMP1545)</name>
    <name type="common">Picoplanktonic green alga</name>
    <dbReference type="NCBI Taxonomy" id="564608"/>
    <lineage>
        <taxon>Eukaryota</taxon>
        <taxon>Viridiplantae</taxon>
        <taxon>Chlorophyta</taxon>
        <taxon>Mamiellophyceae</taxon>
        <taxon>Mamiellales</taxon>
        <taxon>Mamiellaceae</taxon>
        <taxon>Micromonas</taxon>
    </lineage>
</organism>